<feature type="transmembrane region" description="Helical" evidence="7">
    <location>
        <begin position="366"/>
        <end position="389"/>
    </location>
</feature>
<evidence type="ECO:0000256" key="7">
    <source>
        <dbReference type="SAM" id="Phobius"/>
    </source>
</evidence>
<keyword evidence="5 7" id="KW-0472">Membrane</keyword>
<feature type="transmembrane region" description="Helical" evidence="7">
    <location>
        <begin position="60"/>
        <end position="80"/>
    </location>
</feature>
<evidence type="ECO:0000313" key="9">
    <source>
        <dbReference type="EMBL" id="KAF6069996.1"/>
    </source>
</evidence>
<evidence type="ECO:0000256" key="4">
    <source>
        <dbReference type="ARBA" id="ARBA00022989"/>
    </source>
</evidence>
<dbReference type="GO" id="GO:0016020">
    <property type="term" value="C:membrane"/>
    <property type="evidence" value="ECO:0007669"/>
    <property type="project" value="UniProtKB-SubCell"/>
</dbReference>
<evidence type="ECO:0000313" key="10">
    <source>
        <dbReference type="Proteomes" id="UP000536275"/>
    </source>
</evidence>
<dbReference type="GO" id="GO:0015171">
    <property type="term" value="F:amino acid transmembrane transporter activity"/>
    <property type="evidence" value="ECO:0007669"/>
    <property type="project" value="TreeGrafter"/>
</dbReference>
<keyword evidence="3 7" id="KW-0812">Transmembrane</keyword>
<dbReference type="AlphaFoldDB" id="A0A8H6BZ48"/>
<comment type="caution">
    <text evidence="9">The sequence shown here is derived from an EMBL/GenBank/DDBJ whole genome shotgun (WGS) entry which is preliminary data.</text>
</comment>
<accession>A0A8H6BZ48</accession>
<proteinExistence type="inferred from homology"/>
<feature type="compositionally biased region" description="Polar residues" evidence="6">
    <location>
        <begin position="28"/>
        <end position="44"/>
    </location>
</feature>
<name>A0A8H6BZ48_CANAX</name>
<feature type="domain" description="Amino acid permease/ SLC12A" evidence="8">
    <location>
        <begin position="104"/>
        <end position="418"/>
    </location>
</feature>
<dbReference type="Proteomes" id="UP000536275">
    <property type="component" value="Unassembled WGS sequence"/>
</dbReference>
<feature type="transmembrane region" description="Helical" evidence="7">
    <location>
        <begin position="291"/>
        <end position="311"/>
    </location>
</feature>
<dbReference type="InterPro" id="IPR004841">
    <property type="entry name" value="AA-permease/SLC12A_dom"/>
</dbReference>
<dbReference type="EMBL" id="JABWAD010000028">
    <property type="protein sequence ID" value="KAF6069996.1"/>
    <property type="molecule type" value="Genomic_DNA"/>
</dbReference>
<comment type="similarity">
    <text evidence="2">Belongs to the amino acid-polyamine-organocation (APC) superfamily. YAT (TC 2.A.3.10) family.</text>
</comment>
<gene>
    <name evidence="9" type="ORF">FOB64_002694</name>
</gene>
<dbReference type="PANTHER" id="PTHR43341">
    <property type="entry name" value="AMINO ACID PERMEASE"/>
    <property type="match status" value="1"/>
</dbReference>
<feature type="compositionally biased region" description="Basic and acidic residues" evidence="6">
    <location>
        <begin position="1"/>
        <end position="27"/>
    </location>
</feature>
<evidence type="ECO:0000256" key="3">
    <source>
        <dbReference type="ARBA" id="ARBA00022692"/>
    </source>
</evidence>
<feature type="region of interest" description="Disordered" evidence="6">
    <location>
        <begin position="1"/>
        <end position="44"/>
    </location>
</feature>
<reference evidence="9 10" key="1">
    <citation type="submission" date="2020-03" db="EMBL/GenBank/DDBJ databases">
        <title>FDA dAtabase for Regulatory Grade micrObial Sequences (FDA-ARGOS): Supporting development and validation of Infectious Disease Dx tests.</title>
        <authorList>
            <person name="Campos J."/>
            <person name="Goldberg B."/>
            <person name="Tallon L."/>
            <person name="Sadzewicz L."/>
            <person name="Vavikolanu K."/>
            <person name="Mehta A."/>
            <person name="Aluvathingal J."/>
            <person name="Nadendla S."/>
            <person name="Nandy P."/>
            <person name="Geyer C."/>
            <person name="Yan Y."/>
            <person name="Sichtig H."/>
        </authorList>
    </citation>
    <scope>NUCLEOTIDE SEQUENCE [LARGE SCALE GENOMIC DNA]</scope>
    <source>
        <strain evidence="9 10">FDAARGOS_656</strain>
    </source>
</reference>
<evidence type="ECO:0000256" key="1">
    <source>
        <dbReference type="ARBA" id="ARBA00004141"/>
    </source>
</evidence>
<sequence>MWNKEKSKEAEKGEIREDELFNTKVDRQTSASSESSLVHDNSSVDTDHTQRKLYNRHLQLIAIGGSIGTGLFVTIGTTGLTVGGPLAFEAAASVNFWVMQSLYIPFEITAVNAITFCIQIAIYAAINLYAVRVFGECEFWFSLAKLILCIGLLFFTLVTMCGGNPKHDAFGFRNWHAAGGPIATLYTTGSLGRFQGFLGSFRWSSSFTCVGSEYLGMTAGECINPRHNLPIAFRTVLYRLVLFYIGGALSVSILVAYNDPKYLELTSDTSNAASSPYVVAMQNLGINVLPHIVNAVILTSAFSAGCSYTYTSSRCLYNLAKKGFVPKFFKKCTSHGVPVFCVGLSICFSLLSLMQLGSSGSKVLNYMVNLCTGAQILNYAFMSITYIGLQCVYARKMVRRHILIQLYHGFVSLAVFIAWKLFRRTKFIKPIDADLRTGLEEIERHEYEYYEQLEQSSNKPDNKLKVFYIGYSKSIKKTYSKKTILLA</sequence>
<evidence type="ECO:0000256" key="5">
    <source>
        <dbReference type="ARBA" id="ARBA00023136"/>
    </source>
</evidence>
<protein>
    <submittedName>
        <fullName evidence="9">Amino acid permease family protein</fullName>
    </submittedName>
</protein>
<dbReference type="Pfam" id="PF00324">
    <property type="entry name" value="AA_permease"/>
    <property type="match status" value="1"/>
</dbReference>
<evidence type="ECO:0000256" key="6">
    <source>
        <dbReference type="SAM" id="MobiDB-lite"/>
    </source>
</evidence>
<feature type="transmembrane region" description="Helical" evidence="7">
    <location>
        <begin position="140"/>
        <end position="163"/>
    </location>
</feature>
<evidence type="ECO:0000259" key="8">
    <source>
        <dbReference type="Pfam" id="PF00324"/>
    </source>
</evidence>
<dbReference type="Gene3D" id="1.20.1740.10">
    <property type="entry name" value="Amino acid/polyamine transporter I"/>
    <property type="match status" value="1"/>
</dbReference>
<feature type="transmembrane region" description="Helical" evidence="7">
    <location>
        <begin position="332"/>
        <end position="354"/>
    </location>
</feature>
<comment type="subcellular location">
    <subcellularLocation>
        <location evidence="1">Membrane</location>
        <topology evidence="1">Multi-pass membrane protein</topology>
    </subcellularLocation>
</comment>
<feature type="transmembrane region" description="Helical" evidence="7">
    <location>
        <begin position="236"/>
        <end position="257"/>
    </location>
</feature>
<organism evidence="9 10">
    <name type="scientific">Candida albicans</name>
    <name type="common">Yeast</name>
    <dbReference type="NCBI Taxonomy" id="5476"/>
    <lineage>
        <taxon>Eukaryota</taxon>
        <taxon>Fungi</taxon>
        <taxon>Dikarya</taxon>
        <taxon>Ascomycota</taxon>
        <taxon>Saccharomycotina</taxon>
        <taxon>Pichiomycetes</taxon>
        <taxon>Debaryomycetaceae</taxon>
        <taxon>Candida/Lodderomyces clade</taxon>
        <taxon>Candida</taxon>
    </lineage>
</organism>
<dbReference type="InterPro" id="IPR050524">
    <property type="entry name" value="APC_YAT"/>
</dbReference>
<dbReference type="PANTHER" id="PTHR43341:SF15">
    <property type="entry name" value="GENERAL AMINO ACID PERMEASE AGP2"/>
    <property type="match status" value="1"/>
</dbReference>
<feature type="transmembrane region" description="Helical" evidence="7">
    <location>
        <begin position="401"/>
        <end position="422"/>
    </location>
</feature>
<evidence type="ECO:0000256" key="2">
    <source>
        <dbReference type="ARBA" id="ARBA00006983"/>
    </source>
</evidence>
<keyword evidence="4 7" id="KW-1133">Transmembrane helix</keyword>
<feature type="transmembrane region" description="Helical" evidence="7">
    <location>
        <begin position="113"/>
        <end position="134"/>
    </location>
</feature>